<evidence type="ECO:0000256" key="2">
    <source>
        <dbReference type="SAM" id="SignalP"/>
    </source>
</evidence>
<dbReference type="Proteomes" id="UP000327013">
    <property type="component" value="Unassembled WGS sequence"/>
</dbReference>
<keyword evidence="4" id="KW-1185">Reference proteome</keyword>
<keyword evidence="2" id="KW-0732">Signal</keyword>
<dbReference type="AlphaFoldDB" id="A0A5N6L3E6"/>
<accession>A0A5N6L3E6</accession>
<dbReference type="EMBL" id="VIBQ01000083">
    <property type="protein sequence ID" value="KAB8664802.1"/>
    <property type="molecule type" value="Genomic_DNA"/>
</dbReference>
<feature type="chain" id="PRO_5024340614" evidence="2">
    <location>
        <begin position="19"/>
        <end position="642"/>
    </location>
</feature>
<sequence>MHLLKLFAGAAISVSALAYVHVDDYLGGKVDHPVKKRAIGHPADRLDIRQAIALTGSESVTTSVSVVVVDVYPTISTSTVLSTSTVTVHQCPATVLDCPARSRSIAYVTSVVPVSISLCPTTYVSYSFSAMPTTYASGATLTSSSGNSYGISTVVVTHTPEPTISYIPRAPQTPTVTTPAYVSSASPPTYLTSNGTTLTSSPVASNYGSSSSDVSSMPSSYGSISSVLSLTPSAYGPGLPSTSSPSSGYGPNLTTTTEMPSSYGTTLLSTGVYSITTSSSLPLYASSEANTSVVLPPSTYSGYNGSSIATAPAYPSSILPPPYGVTPTSVYTTVVSSSGIAYTSVVTSTGLPSIYSTPVASDTPIVYTSVVSSGPGGPAYTTAYTLTPTTPAGYPATSGTPLPVVYTSVGSNGPGGPAYTSVFTSMPQTDGSYSMVSSPAYGTYSVLPVVTPSESGPDVPGYTVVVGPGPSTYLTTVIPYGPSTPIGGGAPSYTIIVPGPSSTLTTAVPSYSVSSVSTATYPASGYTTIVYPGYGSSSSVTTVIPVTGYTTTVASSTAPVMYSLPSGISSPLAGYTASVIIPGSTTIAIPPPTYGATSSPAGGNGTSTTLTSVPASYTGQAGKHVAAGLSVMLGLGLAVLAA</sequence>
<gene>
    <name evidence="3" type="ORF">FH972_026229</name>
</gene>
<evidence type="ECO:0000313" key="3">
    <source>
        <dbReference type="EMBL" id="KAB8664802.1"/>
    </source>
</evidence>
<proteinExistence type="predicted"/>
<feature type="signal peptide" evidence="2">
    <location>
        <begin position="1"/>
        <end position="18"/>
    </location>
</feature>
<feature type="region of interest" description="Disordered" evidence="1">
    <location>
        <begin position="236"/>
        <end position="256"/>
    </location>
</feature>
<comment type="caution">
    <text evidence="3">The sequence shown here is derived from an EMBL/GenBank/DDBJ whole genome shotgun (WGS) entry which is preliminary data.</text>
</comment>
<protein>
    <submittedName>
        <fullName evidence="3">Uncharacterized protein</fullName>
    </submittedName>
</protein>
<name>A0A5N6L3E6_9ROSI</name>
<feature type="compositionally biased region" description="Low complexity" evidence="1">
    <location>
        <begin position="236"/>
        <end position="251"/>
    </location>
</feature>
<evidence type="ECO:0000313" key="4">
    <source>
        <dbReference type="Proteomes" id="UP000327013"/>
    </source>
</evidence>
<reference evidence="3 4" key="1">
    <citation type="submission" date="2019-06" db="EMBL/GenBank/DDBJ databases">
        <title>A chromosomal-level reference genome of Carpinus fangiana (Coryloideae, Betulaceae).</title>
        <authorList>
            <person name="Yang X."/>
            <person name="Wang Z."/>
            <person name="Zhang L."/>
            <person name="Hao G."/>
            <person name="Liu J."/>
            <person name="Yang Y."/>
        </authorList>
    </citation>
    <scope>NUCLEOTIDE SEQUENCE [LARGE SCALE GENOMIC DNA]</scope>
    <source>
        <strain evidence="3">Cfa_2016G</strain>
        <tissue evidence="3">Leaf</tissue>
    </source>
</reference>
<evidence type="ECO:0000256" key="1">
    <source>
        <dbReference type="SAM" id="MobiDB-lite"/>
    </source>
</evidence>
<organism evidence="3 4">
    <name type="scientific">Carpinus fangiana</name>
    <dbReference type="NCBI Taxonomy" id="176857"/>
    <lineage>
        <taxon>Eukaryota</taxon>
        <taxon>Viridiplantae</taxon>
        <taxon>Streptophyta</taxon>
        <taxon>Embryophyta</taxon>
        <taxon>Tracheophyta</taxon>
        <taxon>Spermatophyta</taxon>
        <taxon>Magnoliopsida</taxon>
        <taxon>eudicotyledons</taxon>
        <taxon>Gunneridae</taxon>
        <taxon>Pentapetalae</taxon>
        <taxon>rosids</taxon>
        <taxon>fabids</taxon>
        <taxon>Fagales</taxon>
        <taxon>Betulaceae</taxon>
        <taxon>Carpinus</taxon>
    </lineage>
</organism>